<dbReference type="EMBL" id="CDML01000019">
    <property type="protein sequence ID" value="CRF40908.1"/>
    <property type="molecule type" value="Genomic_DNA"/>
</dbReference>
<evidence type="ECO:0000313" key="12">
    <source>
        <dbReference type="Proteomes" id="UP000043437"/>
    </source>
</evidence>
<dbReference type="RefSeq" id="WP_053941428.1">
    <property type="nucleotide sequence ID" value="NZ_BSCV01000023.1"/>
</dbReference>
<evidence type="ECO:0000256" key="4">
    <source>
        <dbReference type="ARBA" id="ARBA00023014"/>
    </source>
</evidence>
<evidence type="ECO:0000256" key="2">
    <source>
        <dbReference type="ARBA" id="ARBA00022723"/>
    </source>
</evidence>
<keyword evidence="2" id="KW-0479">Metal-binding</keyword>
<dbReference type="STRING" id="1578720.HAL011_06790"/>
<dbReference type="SUPFAM" id="SSF54862">
    <property type="entry name" value="4Fe-4S ferredoxins"/>
    <property type="match status" value="1"/>
</dbReference>
<reference evidence="6" key="1">
    <citation type="submission" date="2014-12" db="EMBL/GenBank/DDBJ databases">
        <title>Whole genome sequences of four Staphylococcus schleiferi canine isolates.</title>
        <authorList>
            <person name="Misic A.M."/>
            <person name="Cain C."/>
            <person name="Morris D.O."/>
            <person name="Rankin S."/>
            <person name="Beiting D."/>
        </authorList>
    </citation>
    <scope>NUCLEOTIDE SEQUENCE</scope>
    <source>
        <strain evidence="6">ASB11</strain>
        <strain evidence="7">ASB13</strain>
        <strain evidence="9">ASB7</strain>
        <strain evidence="8">ASB9</strain>
    </source>
</reference>
<evidence type="ECO:0000256" key="1">
    <source>
        <dbReference type="ARBA" id="ARBA00022485"/>
    </source>
</evidence>
<dbReference type="PANTHER" id="PTHR43687">
    <property type="entry name" value="ADENYLYLSULFATE REDUCTASE, BETA SUBUNIT"/>
    <property type="match status" value="1"/>
</dbReference>
<dbReference type="GO" id="GO:0047553">
    <property type="term" value="F:2-oxoglutarate synthase activity"/>
    <property type="evidence" value="ECO:0007669"/>
    <property type="project" value="UniProtKB-EC"/>
</dbReference>
<accession>A0A0K2X5T4</accession>
<evidence type="ECO:0000313" key="11">
    <source>
        <dbReference type="Proteomes" id="UP000041394"/>
    </source>
</evidence>
<evidence type="ECO:0000313" key="10">
    <source>
        <dbReference type="Proteomes" id="UP000038622"/>
    </source>
</evidence>
<keyword evidence="1" id="KW-0004">4Fe-4S</keyword>
<dbReference type="InterPro" id="IPR017896">
    <property type="entry name" value="4Fe4S_Fe-S-bd"/>
</dbReference>
<evidence type="ECO:0000313" key="6">
    <source>
        <dbReference type="EMBL" id="CRF40908.1"/>
    </source>
</evidence>
<reference evidence="11 12" key="3">
    <citation type="submission" date="2014-12" db="EMBL/GenBank/DDBJ databases">
        <authorList>
            <person name="Jaenicke S."/>
        </authorList>
    </citation>
    <scope>NUCLEOTIDE SEQUENCE [LARGE SCALE GENOMIC DNA]</scope>
</reference>
<dbReference type="GO" id="GO:0051539">
    <property type="term" value="F:4 iron, 4 sulfur cluster binding"/>
    <property type="evidence" value="ECO:0007669"/>
    <property type="project" value="UniProtKB-KW"/>
</dbReference>
<keyword evidence="6" id="KW-0560">Oxidoreductase</keyword>
<organism evidence="6 10">
    <name type="scientific">Helicobacter ailurogastricus</name>
    <dbReference type="NCBI Taxonomy" id="1578720"/>
    <lineage>
        <taxon>Bacteria</taxon>
        <taxon>Pseudomonadati</taxon>
        <taxon>Campylobacterota</taxon>
        <taxon>Epsilonproteobacteria</taxon>
        <taxon>Campylobacterales</taxon>
        <taxon>Helicobacteraceae</taxon>
        <taxon>Helicobacter</taxon>
    </lineage>
</organism>
<keyword evidence="3" id="KW-0408">Iron</keyword>
<dbReference type="EC" id="1.2.7.3" evidence="6"/>
<evidence type="ECO:0000313" key="7">
    <source>
        <dbReference type="EMBL" id="CRF42816.1"/>
    </source>
</evidence>
<dbReference type="PROSITE" id="PS51379">
    <property type="entry name" value="4FE4S_FER_2"/>
    <property type="match status" value="2"/>
</dbReference>
<dbReference type="Proteomes" id="UP000038622">
    <property type="component" value="Unassembled WGS sequence"/>
</dbReference>
<dbReference type="EMBL" id="CDMN01000037">
    <property type="protein sequence ID" value="CRF44384.1"/>
    <property type="molecule type" value="Genomic_DNA"/>
</dbReference>
<feature type="domain" description="4Fe-4S ferredoxin-type" evidence="5">
    <location>
        <begin position="46"/>
        <end position="76"/>
    </location>
</feature>
<evidence type="ECO:0000313" key="8">
    <source>
        <dbReference type="EMBL" id="CRF44384.1"/>
    </source>
</evidence>
<dbReference type="GO" id="GO:0046872">
    <property type="term" value="F:metal ion binding"/>
    <property type="evidence" value="ECO:0007669"/>
    <property type="project" value="UniProtKB-KW"/>
</dbReference>
<evidence type="ECO:0000256" key="3">
    <source>
        <dbReference type="ARBA" id="ARBA00023004"/>
    </source>
</evidence>
<dbReference type="PROSITE" id="PS00198">
    <property type="entry name" value="4FE4S_FER_1"/>
    <property type="match status" value="1"/>
</dbReference>
<feature type="domain" description="4Fe-4S ferredoxin-type" evidence="5">
    <location>
        <begin position="10"/>
        <end position="39"/>
    </location>
</feature>
<dbReference type="GeneID" id="82132478"/>
<dbReference type="Proteomes" id="UP000043437">
    <property type="component" value="Unassembled WGS sequence"/>
</dbReference>
<evidence type="ECO:0000259" key="5">
    <source>
        <dbReference type="PROSITE" id="PS51379"/>
    </source>
</evidence>
<dbReference type="InterPro" id="IPR050572">
    <property type="entry name" value="Fe-S_Ferredoxin"/>
</dbReference>
<sequence>MAKMLAPEGVPVWVNEARCKGCDLCVSVCPAGVLGMGFKPTHILGKVAKVAYPESCIGCCKCELGCPDFAIYVAEKKEFKFAKVSKEAEERGARVRANHYMLLAESVQEGRGQ</sequence>
<dbReference type="EMBL" id="CDMG01000009">
    <property type="protein sequence ID" value="CRF53099.1"/>
    <property type="molecule type" value="Genomic_DNA"/>
</dbReference>
<reference evidence="10" key="2">
    <citation type="submission" date="2014-12" db="EMBL/GenBank/DDBJ databases">
        <authorList>
            <person name="Smet A."/>
        </authorList>
    </citation>
    <scope>NUCLEOTIDE SEQUENCE [LARGE SCALE GENOMIC DNA]</scope>
</reference>
<keyword evidence="10" id="KW-1185">Reference proteome</keyword>
<dbReference type="InterPro" id="IPR017900">
    <property type="entry name" value="4Fe4S_Fe_S_CS"/>
</dbReference>
<evidence type="ECO:0000313" key="9">
    <source>
        <dbReference type="EMBL" id="CRF53099.1"/>
    </source>
</evidence>
<dbReference type="NCBIfam" id="NF007205">
    <property type="entry name" value="PRK09626.1"/>
    <property type="match status" value="1"/>
</dbReference>
<dbReference type="PANTHER" id="PTHR43687:SF4">
    <property type="entry name" value="BLR5484 PROTEIN"/>
    <property type="match status" value="1"/>
</dbReference>
<proteinExistence type="predicted"/>
<protein>
    <submittedName>
        <fullName evidence="6">2-oxoglutarate oxidoreductase, delta subunit, putative</fullName>
        <ecNumber evidence="6">1.2.7.3</ecNumber>
    </submittedName>
</protein>
<dbReference type="OrthoDB" id="9804603at2"/>
<dbReference type="Pfam" id="PF13187">
    <property type="entry name" value="Fer4_9"/>
    <property type="match status" value="1"/>
</dbReference>
<keyword evidence="4" id="KW-0411">Iron-sulfur</keyword>
<dbReference type="Gene3D" id="3.30.70.20">
    <property type="match status" value="1"/>
</dbReference>
<dbReference type="Proteomes" id="UP000045175">
    <property type="component" value="Unassembled WGS sequence"/>
</dbReference>
<dbReference type="EMBL" id="CDMH01000047">
    <property type="protein sequence ID" value="CRF42816.1"/>
    <property type="molecule type" value="Genomic_DNA"/>
</dbReference>
<dbReference type="AlphaFoldDB" id="A0A0K2X5T4"/>
<gene>
    <name evidence="6" type="ORF">HAL011_06790</name>
    <name evidence="7" type="ORF">HAL013_10260</name>
    <name evidence="9" type="ORF">HAL07_15640</name>
    <name evidence="8" type="ORF">HAL09_09660</name>
</gene>
<name>A0A0K2X5T4_9HELI</name>
<dbReference type="Proteomes" id="UP000041394">
    <property type="component" value="Unassembled WGS sequence"/>
</dbReference>